<evidence type="ECO:0000256" key="6">
    <source>
        <dbReference type="ARBA" id="ARBA00022946"/>
    </source>
</evidence>
<dbReference type="FunFam" id="3.40.50.1820:FF:000065">
    <property type="entry name" value="Phospholipase A1-II 3"/>
    <property type="match status" value="1"/>
</dbReference>
<dbReference type="InterPro" id="IPR002921">
    <property type="entry name" value="Fungal_lipase-type"/>
</dbReference>
<keyword evidence="5" id="KW-0378">Hydrolase</keyword>
<protein>
    <recommendedName>
        <fullName evidence="9">Fungal lipase-type domain-containing protein</fullName>
    </recommendedName>
</protein>
<accession>A0A0D6QZW2</accession>
<name>A0A0D6QZW2_ARACU</name>
<reference evidence="10" key="1">
    <citation type="submission" date="2015-03" db="EMBL/GenBank/DDBJ databases">
        <title>A transcriptome of Araucaria cunninghamii, an australian fine timber species.</title>
        <authorList>
            <person name="Jing Yi C.J.Y."/>
            <person name="Yin San L.Y.S."/>
            <person name="Abdul Karim S.S."/>
            <person name="Wan Azmi N.N."/>
            <person name="Hercus R.R."/>
            <person name="Croft L.L."/>
        </authorList>
    </citation>
    <scope>NUCLEOTIDE SEQUENCE</scope>
    <source>
        <strain evidence="10">MI0301</strain>
        <tissue evidence="10">Leaf</tissue>
    </source>
</reference>
<dbReference type="GO" id="GO:0009507">
    <property type="term" value="C:chloroplast"/>
    <property type="evidence" value="ECO:0007669"/>
    <property type="project" value="UniProtKB-SubCell"/>
</dbReference>
<dbReference type="AlphaFoldDB" id="A0A0D6QZW2"/>
<evidence type="ECO:0000256" key="3">
    <source>
        <dbReference type="ARBA" id="ARBA00022528"/>
    </source>
</evidence>
<evidence type="ECO:0000256" key="2">
    <source>
        <dbReference type="ARBA" id="ARBA00010701"/>
    </source>
</evidence>
<evidence type="ECO:0000256" key="5">
    <source>
        <dbReference type="ARBA" id="ARBA00022801"/>
    </source>
</evidence>
<keyword evidence="3" id="KW-0150">Chloroplast</keyword>
<dbReference type="Pfam" id="PF01764">
    <property type="entry name" value="Lipase_3"/>
    <property type="match status" value="1"/>
</dbReference>
<keyword evidence="8" id="KW-0443">Lipid metabolism</keyword>
<dbReference type="Gene3D" id="3.40.50.1820">
    <property type="entry name" value="alpha/beta hydrolase"/>
    <property type="match status" value="1"/>
</dbReference>
<evidence type="ECO:0000256" key="8">
    <source>
        <dbReference type="ARBA" id="ARBA00023098"/>
    </source>
</evidence>
<evidence type="ECO:0000256" key="7">
    <source>
        <dbReference type="ARBA" id="ARBA00022963"/>
    </source>
</evidence>
<evidence type="ECO:0000259" key="9">
    <source>
        <dbReference type="Pfam" id="PF01764"/>
    </source>
</evidence>
<organism evidence="10">
    <name type="scientific">Araucaria cunninghamii</name>
    <name type="common">Hoop pine</name>
    <name type="synonym">Moreton Bay pine</name>
    <dbReference type="NCBI Taxonomy" id="56994"/>
    <lineage>
        <taxon>Eukaryota</taxon>
        <taxon>Viridiplantae</taxon>
        <taxon>Streptophyta</taxon>
        <taxon>Embryophyta</taxon>
        <taxon>Tracheophyta</taxon>
        <taxon>Spermatophyta</taxon>
        <taxon>Pinopsida</taxon>
        <taxon>Pinidae</taxon>
        <taxon>Conifers II</taxon>
        <taxon>Araucariales</taxon>
        <taxon>Araucariaceae</taxon>
        <taxon>Araucaria</taxon>
    </lineage>
</organism>
<dbReference type="CDD" id="cd00519">
    <property type="entry name" value="Lipase_3"/>
    <property type="match status" value="1"/>
</dbReference>
<evidence type="ECO:0000256" key="4">
    <source>
        <dbReference type="ARBA" id="ARBA00022640"/>
    </source>
</evidence>
<keyword evidence="7" id="KW-0442">Lipid degradation</keyword>
<keyword evidence="6" id="KW-0809">Transit peptide</keyword>
<proteinExistence type="inferred from homology"/>
<comment type="similarity">
    <text evidence="2">Belongs to the AB hydrolase superfamily. Lipase family.</text>
</comment>
<comment type="subcellular location">
    <subcellularLocation>
        <location evidence="1">Plastid</location>
        <location evidence="1">Chloroplast</location>
    </subcellularLocation>
</comment>
<evidence type="ECO:0000313" key="10">
    <source>
        <dbReference type="EMBL" id="JAG95220.1"/>
    </source>
</evidence>
<dbReference type="InterPro" id="IPR029058">
    <property type="entry name" value="AB_hydrolase_fold"/>
</dbReference>
<dbReference type="PANTHER" id="PTHR31403">
    <property type="entry name" value="PHOSPHOLIPASE A1-IBETA2, CHLOROPLASTIC"/>
    <property type="match status" value="1"/>
</dbReference>
<dbReference type="SUPFAM" id="SSF53474">
    <property type="entry name" value="alpha/beta-Hydrolases"/>
    <property type="match status" value="1"/>
</dbReference>
<dbReference type="PANTHER" id="PTHR31403:SF54">
    <property type="entry name" value="PHOSPHOLIPASE A(1) DAD1, CHLOROPLASTIC"/>
    <property type="match status" value="1"/>
</dbReference>
<dbReference type="EMBL" id="GCKF01041199">
    <property type="protein sequence ID" value="JAG95220.1"/>
    <property type="molecule type" value="Transcribed_RNA"/>
</dbReference>
<feature type="domain" description="Fungal lipase-type" evidence="9">
    <location>
        <begin position="163"/>
        <end position="328"/>
    </location>
</feature>
<evidence type="ECO:0000256" key="1">
    <source>
        <dbReference type="ARBA" id="ARBA00004229"/>
    </source>
</evidence>
<sequence length="453" mass="51483">MAMPLLAISEGKEDCEDHVSASREGERKIMSSSRVPQLEGVVGDMWRDIQGAKHWKGLLDPIHPLLKAEVMRYGDFAQQCYDWFDNSQSSKYYTNCKRSKSSLTHRLRLGQCGGSYQVTKYIYANTRVFGEEDKMTEMGAWIGFIAVCKDAEEIRKLGRRDIVVAWRGTETPQEWIQNLRDILVPIPGRLSHNIQTNSRPNVRIEKGFMSCYTSIDEDSVRCRASAREIVMAEITRLLEEHKDEENDLSITFTGHSLGGALATISAYDIKQMCMLSDNENTRNVPVTVFSFASPRVGNMWFAQHMEEIGVKVLRVVNRNDLVPNVPGVFVNENMGRLAKILCWLPWTYFHVGVQITVDSNRSPLLKETHNPADFHSLEVYLHSLDGFQGNNRPFKSLGLRDPAMVNKSSDLLIEDLQVPSHWWPRRNKEIVKRIDGALVYSPATPTPPPPFLA</sequence>
<keyword evidence="4" id="KW-0934">Plastid</keyword>
<dbReference type="GO" id="GO:0008970">
    <property type="term" value="F:phospholipase A1 activity"/>
    <property type="evidence" value="ECO:0007669"/>
    <property type="project" value="UniProtKB-ARBA"/>
</dbReference>
<dbReference type="GO" id="GO:0016042">
    <property type="term" value="P:lipid catabolic process"/>
    <property type="evidence" value="ECO:0007669"/>
    <property type="project" value="UniProtKB-KW"/>
</dbReference>